<dbReference type="Pfam" id="PF00005">
    <property type="entry name" value="ABC_tran"/>
    <property type="match status" value="1"/>
</dbReference>
<dbReference type="RefSeq" id="WP_301711025.1">
    <property type="nucleotide sequence ID" value="NZ_SDWY01000002.1"/>
</dbReference>
<name>A0AAJ1RC27_9LACO</name>
<proteinExistence type="predicted"/>
<feature type="domain" description="ABC transporter" evidence="3">
    <location>
        <begin position="2"/>
        <end position="222"/>
    </location>
</feature>
<protein>
    <submittedName>
        <fullName evidence="4">ABC transporter ATP-binding protein</fullName>
    </submittedName>
</protein>
<dbReference type="GO" id="GO:0005524">
    <property type="term" value="F:ATP binding"/>
    <property type="evidence" value="ECO:0007669"/>
    <property type="project" value="UniProtKB-KW"/>
</dbReference>
<reference evidence="4" key="1">
    <citation type="submission" date="2019-01" db="EMBL/GenBank/DDBJ databases">
        <title>Oenococcus sicerae UCMA17102.</title>
        <authorList>
            <person name="Cousin F.J."/>
            <person name="Le Guellec R."/>
            <person name="Cretenet M."/>
        </authorList>
    </citation>
    <scope>NUCLEOTIDE SEQUENCE</scope>
    <source>
        <strain evidence="4">UCMA17102</strain>
    </source>
</reference>
<evidence type="ECO:0000256" key="1">
    <source>
        <dbReference type="ARBA" id="ARBA00022741"/>
    </source>
</evidence>
<dbReference type="EMBL" id="SDWY01000002">
    <property type="protein sequence ID" value="MDN6899997.1"/>
    <property type="molecule type" value="Genomic_DNA"/>
</dbReference>
<dbReference type="PANTHER" id="PTHR43158">
    <property type="entry name" value="SKFA PEPTIDE EXPORT ATP-BINDING PROTEIN SKFE"/>
    <property type="match status" value="1"/>
</dbReference>
<dbReference type="InterPro" id="IPR003593">
    <property type="entry name" value="AAA+_ATPase"/>
</dbReference>
<dbReference type="SMART" id="SM00382">
    <property type="entry name" value="AAA"/>
    <property type="match status" value="1"/>
</dbReference>
<dbReference type="AlphaFoldDB" id="A0AAJ1RC27"/>
<evidence type="ECO:0000256" key="2">
    <source>
        <dbReference type="ARBA" id="ARBA00022840"/>
    </source>
</evidence>
<dbReference type="GO" id="GO:0016887">
    <property type="term" value="F:ATP hydrolysis activity"/>
    <property type="evidence" value="ECO:0007669"/>
    <property type="project" value="InterPro"/>
</dbReference>
<dbReference type="InterPro" id="IPR003439">
    <property type="entry name" value="ABC_transporter-like_ATP-bd"/>
</dbReference>
<dbReference type="SUPFAM" id="SSF52540">
    <property type="entry name" value="P-loop containing nucleoside triphosphate hydrolases"/>
    <property type="match status" value="1"/>
</dbReference>
<gene>
    <name evidence="4" type="ORF">EVC35_03105</name>
</gene>
<comment type="caution">
    <text evidence="4">The sequence shown here is derived from an EMBL/GenBank/DDBJ whole genome shotgun (WGS) entry which is preliminary data.</text>
</comment>
<organism evidence="4 5">
    <name type="scientific">Oenococcus sicerae</name>
    <dbReference type="NCBI Taxonomy" id="2203724"/>
    <lineage>
        <taxon>Bacteria</taxon>
        <taxon>Bacillati</taxon>
        <taxon>Bacillota</taxon>
        <taxon>Bacilli</taxon>
        <taxon>Lactobacillales</taxon>
        <taxon>Lactobacillaceae</taxon>
        <taxon>Oenococcus</taxon>
    </lineage>
</organism>
<evidence type="ECO:0000259" key="3">
    <source>
        <dbReference type="PROSITE" id="PS50893"/>
    </source>
</evidence>
<keyword evidence="1" id="KW-0547">Nucleotide-binding</keyword>
<dbReference type="Proteomes" id="UP001167919">
    <property type="component" value="Unassembled WGS sequence"/>
</dbReference>
<dbReference type="Gene3D" id="3.40.50.300">
    <property type="entry name" value="P-loop containing nucleotide triphosphate hydrolases"/>
    <property type="match status" value="1"/>
</dbReference>
<keyword evidence="2 4" id="KW-0067">ATP-binding</keyword>
<dbReference type="InterPro" id="IPR027417">
    <property type="entry name" value="P-loop_NTPase"/>
</dbReference>
<sequence length="299" mass="33633">MLKIESLVKSLDGKKIISNISFSLKEGQIVGLIGRNGAGKTTLFRLIAGEYLADHGSVRIEDSADFRSQIFYLDAPDNFTNAYTATQLARIFKISYPRIDIDWFESLVKINNLPLNKKLSSMSKGQRGLILAISAITSKARYVLLDEPLDGLDLIVRDQVKQMLITAVSNSKTSIMIASHNLQELDLLTDRIILLKDGKIANDYMPGEELETANVAKLQMVIEGELPKVVIDSGHILEKRGHLYVVLFKNYDSKLANRVKRTKAQYIEELAVNSDDIFRATFDEDYRLHQAAAQKEEKQ</sequence>
<evidence type="ECO:0000313" key="4">
    <source>
        <dbReference type="EMBL" id="MDN6899997.1"/>
    </source>
</evidence>
<dbReference type="PANTHER" id="PTHR43158:SF10">
    <property type="entry name" value="ABC TRANSPORTER ATP-BINDING PROTEIN YTRB"/>
    <property type="match status" value="1"/>
</dbReference>
<dbReference type="CDD" id="cd03230">
    <property type="entry name" value="ABC_DR_subfamily_A"/>
    <property type="match status" value="1"/>
</dbReference>
<dbReference type="PROSITE" id="PS50893">
    <property type="entry name" value="ABC_TRANSPORTER_2"/>
    <property type="match status" value="1"/>
</dbReference>
<evidence type="ECO:0000313" key="5">
    <source>
        <dbReference type="Proteomes" id="UP001167919"/>
    </source>
</evidence>
<accession>A0AAJ1RC27</accession>